<keyword evidence="2" id="KW-0732">Signal</keyword>
<protein>
    <recommendedName>
        <fullName evidence="5">DUF4148 domain-containing protein</fullName>
    </recommendedName>
</protein>
<proteinExistence type="predicted"/>
<dbReference type="Proteomes" id="UP000198284">
    <property type="component" value="Unassembled WGS sequence"/>
</dbReference>
<dbReference type="RefSeq" id="WP_089397999.1">
    <property type="nucleotide sequence ID" value="NZ_FZOT01000002.1"/>
</dbReference>
<keyword evidence="4" id="KW-1185">Reference proteome</keyword>
<dbReference type="AlphaFoldDB" id="A0A239DE15"/>
<feature type="signal peptide" evidence="2">
    <location>
        <begin position="1"/>
        <end position="21"/>
    </location>
</feature>
<gene>
    <name evidence="3" type="ORF">SAMN06265795_102115</name>
</gene>
<evidence type="ECO:0000313" key="3">
    <source>
        <dbReference type="EMBL" id="SNS30084.1"/>
    </source>
</evidence>
<reference evidence="3 4" key="1">
    <citation type="submission" date="2017-06" db="EMBL/GenBank/DDBJ databases">
        <authorList>
            <person name="Kim H.J."/>
            <person name="Triplett B.A."/>
        </authorList>
    </citation>
    <scope>NUCLEOTIDE SEQUENCE [LARGE SCALE GENOMIC DNA]</scope>
    <source>
        <strain evidence="3 4">U15</strain>
    </source>
</reference>
<evidence type="ECO:0008006" key="5">
    <source>
        <dbReference type="Google" id="ProtNLM"/>
    </source>
</evidence>
<organism evidence="3 4">
    <name type="scientific">Noviherbaspirillum humi</name>
    <dbReference type="NCBI Taxonomy" id="1688639"/>
    <lineage>
        <taxon>Bacteria</taxon>
        <taxon>Pseudomonadati</taxon>
        <taxon>Pseudomonadota</taxon>
        <taxon>Betaproteobacteria</taxon>
        <taxon>Burkholderiales</taxon>
        <taxon>Oxalobacteraceae</taxon>
        <taxon>Noviherbaspirillum</taxon>
    </lineage>
</organism>
<dbReference type="EMBL" id="FZOT01000002">
    <property type="protein sequence ID" value="SNS30084.1"/>
    <property type="molecule type" value="Genomic_DNA"/>
</dbReference>
<accession>A0A239DE15</accession>
<evidence type="ECO:0000313" key="4">
    <source>
        <dbReference type="Proteomes" id="UP000198284"/>
    </source>
</evidence>
<name>A0A239DE15_9BURK</name>
<evidence type="ECO:0000256" key="1">
    <source>
        <dbReference type="SAM" id="MobiDB-lite"/>
    </source>
</evidence>
<feature type="chain" id="PRO_5012241048" description="DUF4148 domain-containing protein" evidence="2">
    <location>
        <begin position="22"/>
        <end position="88"/>
    </location>
</feature>
<evidence type="ECO:0000256" key="2">
    <source>
        <dbReference type="SAM" id="SignalP"/>
    </source>
</evidence>
<feature type="region of interest" description="Disordered" evidence="1">
    <location>
        <begin position="62"/>
        <end position="88"/>
    </location>
</feature>
<sequence>MKRHLAITAALALIMTNAASAQEAITRNVTREEVRAELEKAYAENPSSLGSLNGMAGQDQFAGNAKRIEPRATDTAKANAVQRSKNAS</sequence>